<dbReference type="RefSeq" id="WP_157905075.1">
    <property type="nucleotide sequence ID" value="NZ_JAAGNC010000048.1"/>
</dbReference>
<protein>
    <recommendedName>
        <fullName evidence="3">Elastin</fullName>
    </recommendedName>
</protein>
<name>A0ABX0BKC0_9PSEU</name>
<gene>
    <name evidence="1" type="ORF">G3I59_07035</name>
</gene>
<evidence type="ECO:0000313" key="2">
    <source>
        <dbReference type="Proteomes" id="UP000470404"/>
    </source>
</evidence>
<dbReference type="EMBL" id="JAAGNC010000048">
    <property type="protein sequence ID" value="NEC55359.1"/>
    <property type="molecule type" value="Genomic_DNA"/>
</dbReference>
<accession>A0ABX0BKC0</accession>
<organism evidence="1 2">
    <name type="scientific">Amycolatopsis rubida</name>
    <dbReference type="NCBI Taxonomy" id="112413"/>
    <lineage>
        <taxon>Bacteria</taxon>
        <taxon>Bacillati</taxon>
        <taxon>Actinomycetota</taxon>
        <taxon>Actinomycetes</taxon>
        <taxon>Pseudonocardiales</taxon>
        <taxon>Pseudonocardiaceae</taxon>
        <taxon>Amycolatopsis</taxon>
    </lineage>
</organism>
<evidence type="ECO:0000313" key="1">
    <source>
        <dbReference type="EMBL" id="NEC55359.1"/>
    </source>
</evidence>
<comment type="caution">
    <text evidence="1">The sequence shown here is derived from an EMBL/GenBank/DDBJ whole genome shotgun (WGS) entry which is preliminary data.</text>
</comment>
<proteinExistence type="predicted"/>
<sequence>MFEVGLAAGSGVVGGFGLGWVLGFGVVAGPGEAAGFEVRLATGFGRALGTGSALVGPGLATEVRTGLGSGAGEACGFEPSTVVLGAGPGVESMPLTLLEVGGGTGLGCGLAAGSGEFGLVLALEPWLVFGVRTASGDGFAPAG</sequence>
<evidence type="ECO:0008006" key="3">
    <source>
        <dbReference type="Google" id="ProtNLM"/>
    </source>
</evidence>
<dbReference type="Proteomes" id="UP000470404">
    <property type="component" value="Unassembled WGS sequence"/>
</dbReference>
<keyword evidence="2" id="KW-1185">Reference proteome</keyword>
<reference evidence="1 2" key="1">
    <citation type="submission" date="2020-01" db="EMBL/GenBank/DDBJ databases">
        <title>Insect and environment-associated Actinomycetes.</title>
        <authorList>
            <person name="Currrie C."/>
            <person name="Chevrette M."/>
            <person name="Carlson C."/>
            <person name="Stubbendieck R."/>
            <person name="Wendt-Pienkowski E."/>
        </authorList>
    </citation>
    <scope>NUCLEOTIDE SEQUENCE [LARGE SCALE GENOMIC DNA]</scope>
    <source>
        <strain evidence="1 2">SID8386</strain>
    </source>
</reference>